<keyword evidence="5 7" id="KW-1133">Transmembrane helix</keyword>
<protein>
    <recommendedName>
        <fullName evidence="8">YetF C-terminal domain-containing protein</fullName>
    </recommendedName>
</protein>
<feature type="domain" description="YetF C-terminal" evidence="8">
    <location>
        <begin position="105"/>
        <end position="168"/>
    </location>
</feature>
<evidence type="ECO:0000313" key="10">
    <source>
        <dbReference type="Proteomes" id="UP000655410"/>
    </source>
</evidence>
<accession>A0ABQ2NAT9</accession>
<dbReference type="EMBL" id="BMNI01000003">
    <property type="protein sequence ID" value="GGO89257.1"/>
    <property type="molecule type" value="Genomic_DNA"/>
</dbReference>
<comment type="subcellular location">
    <subcellularLocation>
        <location evidence="1">Cell membrane</location>
        <topology evidence="1">Multi-pass membrane protein</topology>
    </subcellularLocation>
</comment>
<name>A0ABQ2NAT9_9ACTN</name>
<dbReference type="Gene3D" id="3.30.240.20">
    <property type="entry name" value="bsu07140 like domains"/>
    <property type="match status" value="1"/>
</dbReference>
<evidence type="ECO:0000259" key="8">
    <source>
        <dbReference type="Pfam" id="PF04239"/>
    </source>
</evidence>
<feature type="transmembrane region" description="Helical" evidence="7">
    <location>
        <begin position="20"/>
        <end position="40"/>
    </location>
</feature>
<keyword evidence="4 7" id="KW-0812">Transmembrane</keyword>
<dbReference type="PANTHER" id="PTHR34582">
    <property type="entry name" value="UPF0702 TRANSMEMBRANE PROTEIN YCAP"/>
    <property type="match status" value="1"/>
</dbReference>
<dbReference type="PANTHER" id="PTHR34582:SF6">
    <property type="entry name" value="UPF0702 TRANSMEMBRANE PROTEIN YCAP"/>
    <property type="match status" value="1"/>
</dbReference>
<feature type="transmembrane region" description="Helical" evidence="7">
    <location>
        <begin position="77"/>
        <end position="97"/>
    </location>
</feature>
<feature type="transmembrane region" description="Helical" evidence="7">
    <location>
        <begin position="52"/>
        <end position="71"/>
    </location>
</feature>
<evidence type="ECO:0000256" key="7">
    <source>
        <dbReference type="SAM" id="Phobius"/>
    </source>
</evidence>
<evidence type="ECO:0000256" key="2">
    <source>
        <dbReference type="ARBA" id="ARBA00006448"/>
    </source>
</evidence>
<keyword evidence="3" id="KW-1003">Cell membrane</keyword>
<reference evidence="10" key="1">
    <citation type="journal article" date="2019" name="Int. J. Syst. Evol. Microbiol.">
        <title>The Global Catalogue of Microorganisms (GCM) 10K type strain sequencing project: providing services to taxonomists for standard genome sequencing and annotation.</title>
        <authorList>
            <consortium name="The Broad Institute Genomics Platform"/>
            <consortium name="The Broad Institute Genome Sequencing Center for Infectious Disease"/>
            <person name="Wu L."/>
            <person name="Ma J."/>
        </authorList>
    </citation>
    <scope>NUCLEOTIDE SEQUENCE [LARGE SCALE GENOMIC DNA]</scope>
    <source>
        <strain evidence="10">CGMCC 4.7371</strain>
    </source>
</reference>
<dbReference type="InterPro" id="IPR007353">
    <property type="entry name" value="DUF421"/>
</dbReference>
<dbReference type="RefSeq" id="WP_188783684.1">
    <property type="nucleotide sequence ID" value="NZ_BMNI01000003.1"/>
</dbReference>
<evidence type="ECO:0000256" key="6">
    <source>
        <dbReference type="ARBA" id="ARBA00023136"/>
    </source>
</evidence>
<keyword evidence="10" id="KW-1185">Reference proteome</keyword>
<dbReference type="Proteomes" id="UP000655410">
    <property type="component" value="Unassembled WGS sequence"/>
</dbReference>
<comment type="similarity">
    <text evidence="2">Belongs to the UPF0702 family.</text>
</comment>
<dbReference type="Pfam" id="PF04239">
    <property type="entry name" value="DUF421"/>
    <property type="match status" value="1"/>
</dbReference>
<evidence type="ECO:0000256" key="1">
    <source>
        <dbReference type="ARBA" id="ARBA00004651"/>
    </source>
</evidence>
<evidence type="ECO:0000256" key="5">
    <source>
        <dbReference type="ARBA" id="ARBA00022989"/>
    </source>
</evidence>
<keyword evidence="6 7" id="KW-0472">Membrane</keyword>
<evidence type="ECO:0000256" key="3">
    <source>
        <dbReference type="ARBA" id="ARBA00022475"/>
    </source>
</evidence>
<gene>
    <name evidence="9" type="ORF">GCM10011584_18220</name>
</gene>
<sequence length="193" mass="20448">MTSELSNGVFSDHLWTDIGMTVLVSMAATVVIYLALFTLVRVLGSRTLANLSTFDFACVIAVGAVVGRTAVLGHPNLLTGLVALVTLFALQGLFGWARGRERGGRLVNPKPVVVVRDGVVDAAAMRRARLTEDELRFAVRRAGLPGLAAVGLVVLEQNGTLSVVRAGEREPWLEADLSASASAGQVVERVGQR</sequence>
<proteinExistence type="inferred from homology"/>
<evidence type="ECO:0000313" key="9">
    <source>
        <dbReference type="EMBL" id="GGO89257.1"/>
    </source>
</evidence>
<evidence type="ECO:0000256" key="4">
    <source>
        <dbReference type="ARBA" id="ARBA00022692"/>
    </source>
</evidence>
<dbReference type="InterPro" id="IPR023090">
    <property type="entry name" value="UPF0702_alpha/beta_dom_sf"/>
</dbReference>
<organism evidence="9 10">
    <name type="scientific">Nocardioides phosphati</name>
    <dbReference type="NCBI Taxonomy" id="1867775"/>
    <lineage>
        <taxon>Bacteria</taxon>
        <taxon>Bacillati</taxon>
        <taxon>Actinomycetota</taxon>
        <taxon>Actinomycetes</taxon>
        <taxon>Propionibacteriales</taxon>
        <taxon>Nocardioidaceae</taxon>
        <taxon>Nocardioides</taxon>
    </lineage>
</organism>
<comment type="caution">
    <text evidence="9">The sequence shown here is derived from an EMBL/GenBank/DDBJ whole genome shotgun (WGS) entry which is preliminary data.</text>
</comment>